<comment type="caution">
    <text evidence="1">The sequence shown here is derived from an EMBL/GenBank/DDBJ whole genome shotgun (WGS) entry which is preliminary data.</text>
</comment>
<reference evidence="1" key="1">
    <citation type="submission" date="2019-08" db="EMBL/GenBank/DDBJ databases">
        <authorList>
            <person name="Kucharzyk K."/>
            <person name="Murdoch R.W."/>
            <person name="Higgins S."/>
            <person name="Loffler F."/>
        </authorList>
    </citation>
    <scope>NUCLEOTIDE SEQUENCE</scope>
</reference>
<protein>
    <submittedName>
        <fullName evidence="1">Uncharacterized protein</fullName>
    </submittedName>
</protein>
<gene>
    <name evidence="1" type="ORF">SDC9_113355</name>
</gene>
<dbReference type="AlphaFoldDB" id="A0A645BMU8"/>
<accession>A0A645BMU8</accession>
<dbReference type="EMBL" id="VSSQ01021089">
    <property type="protein sequence ID" value="MPM66448.1"/>
    <property type="molecule type" value="Genomic_DNA"/>
</dbReference>
<organism evidence="1">
    <name type="scientific">bioreactor metagenome</name>
    <dbReference type="NCBI Taxonomy" id="1076179"/>
    <lineage>
        <taxon>unclassified sequences</taxon>
        <taxon>metagenomes</taxon>
        <taxon>ecological metagenomes</taxon>
    </lineage>
</organism>
<sequence length="178" mass="20835">MCLLHQRVEFIHILREHAKRCKDALLLREIHASGLELLNRVVAAAALEEVDIALHRTAVEDIIRELDRRAKPGCILIDIERIVKMRDAHPLQRDVVVHMRAVVIQLVERAVDLRQALDRERLAALRHGVRPFFELREHRLPEAGRAERFQKLRDVIRAFSGIRFVRQQVVGHQRFVDR</sequence>
<evidence type="ECO:0000313" key="1">
    <source>
        <dbReference type="EMBL" id="MPM66448.1"/>
    </source>
</evidence>
<name>A0A645BMU8_9ZZZZ</name>
<proteinExistence type="predicted"/>